<dbReference type="RefSeq" id="WP_076143879.1">
    <property type="nucleotide sequence ID" value="NZ_LWLN01000001.1"/>
</dbReference>
<feature type="transmembrane region" description="Helical" evidence="1">
    <location>
        <begin position="134"/>
        <end position="154"/>
    </location>
</feature>
<comment type="caution">
    <text evidence="2">The sequence shown here is derived from an EMBL/GenBank/DDBJ whole genome shotgun (WGS) entry which is preliminary data.</text>
</comment>
<sequence>MRELFAVYLKGFSMGSADVVPGVSGATIALILGIYDRLIRAITTIDPRKFRSTWRLHEPAQRAALRVELERIDAGFLTALGLGIATAIVVLSRVLHAAITEYPVPTYGFFFGLIGASAIVLYGEIDRWTARRIAVSIAGIAIAAAITGVTAAGVSHGPAMIVLAGAIAVCAMILPGISGAFFLLLLGQYEFMTATLTAFVDGLFGLAGGGAAGPVVESGTIVALYLLGTVIGLFTMAHIVRRALERYRAATLAVLVSLMVGALRLPATEIATNVGPEPTATLPTAVAAGIVGVVAVLLANRYTAGLEYDDPAGDSSN</sequence>
<feature type="transmembrane region" description="Helical" evidence="1">
    <location>
        <begin position="222"/>
        <end position="240"/>
    </location>
</feature>
<gene>
    <name evidence="2" type="ORF">A6E15_03900</name>
</gene>
<keyword evidence="1" id="KW-0472">Membrane</keyword>
<proteinExistence type="predicted"/>
<dbReference type="PANTHER" id="PTHR37308">
    <property type="entry name" value="INTEGRAL MEMBRANE PROTEIN"/>
    <property type="match status" value="1"/>
</dbReference>
<evidence type="ECO:0000313" key="3">
    <source>
        <dbReference type="Proteomes" id="UP000189370"/>
    </source>
</evidence>
<feature type="transmembrane region" description="Helical" evidence="1">
    <location>
        <begin position="72"/>
        <end position="92"/>
    </location>
</feature>
<feature type="transmembrane region" description="Helical" evidence="1">
    <location>
        <begin position="279"/>
        <end position="299"/>
    </location>
</feature>
<organism evidence="2 3">
    <name type="scientific">Natrinema saccharevitans</name>
    <dbReference type="NCBI Taxonomy" id="301967"/>
    <lineage>
        <taxon>Archaea</taxon>
        <taxon>Methanobacteriati</taxon>
        <taxon>Methanobacteriota</taxon>
        <taxon>Stenosarchaea group</taxon>
        <taxon>Halobacteria</taxon>
        <taxon>Halobacteriales</taxon>
        <taxon>Natrialbaceae</taxon>
        <taxon>Natrinema</taxon>
    </lineage>
</organism>
<feature type="transmembrane region" description="Helical" evidence="1">
    <location>
        <begin position="247"/>
        <end position="267"/>
    </location>
</feature>
<keyword evidence="3" id="KW-1185">Reference proteome</keyword>
<feature type="transmembrane region" description="Helical" evidence="1">
    <location>
        <begin position="198"/>
        <end position="216"/>
    </location>
</feature>
<accession>A0A1S8ATZ2</accession>
<feature type="transmembrane region" description="Helical" evidence="1">
    <location>
        <begin position="160"/>
        <end position="186"/>
    </location>
</feature>
<name>A0A1S8ATZ2_9EURY</name>
<protein>
    <submittedName>
        <fullName evidence="2">DUF368 domain-containing protein</fullName>
    </submittedName>
</protein>
<dbReference type="EMBL" id="LWLN01000001">
    <property type="protein sequence ID" value="OLZ40175.1"/>
    <property type="molecule type" value="Genomic_DNA"/>
</dbReference>
<keyword evidence="1" id="KW-1133">Transmembrane helix</keyword>
<reference evidence="3" key="1">
    <citation type="submission" date="2016-04" db="EMBL/GenBank/DDBJ databases">
        <authorList>
            <person name="Chen S.-C."/>
            <person name="Lai M.-C."/>
        </authorList>
    </citation>
    <scope>NUCLEOTIDE SEQUENCE [LARGE SCALE GENOMIC DNA]</scope>
    <source>
        <strain evidence="3">AB14</strain>
    </source>
</reference>
<dbReference type="Proteomes" id="UP000189370">
    <property type="component" value="Unassembled WGS sequence"/>
</dbReference>
<keyword evidence="1" id="KW-0812">Transmembrane</keyword>
<feature type="transmembrane region" description="Helical" evidence="1">
    <location>
        <begin position="20"/>
        <end position="39"/>
    </location>
</feature>
<dbReference type="AlphaFoldDB" id="A0A1S8ATZ2"/>
<evidence type="ECO:0000256" key="1">
    <source>
        <dbReference type="SAM" id="Phobius"/>
    </source>
</evidence>
<dbReference type="InterPro" id="IPR007163">
    <property type="entry name" value="VCA0040-like"/>
</dbReference>
<dbReference type="Pfam" id="PF04018">
    <property type="entry name" value="VCA0040-like"/>
    <property type="match status" value="1"/>
</dbReference>
<dbReference type="PANTHER" id="PTHR37308:SF1">
    <property type="entry name" value="POLYPRENYL-PHOSPHATE TRANSPORTER"/>
    <property type="match status" value="1"/>
</dbReference>
<dbReference type="OrthoDB" id="313161at2157"/>
<feature type="transmembrane region" description="Helical" evidence="1">
    <location>
        <begin position="104"/>
        <end position="122"/>
    </location>
</feature>
<dbReference type="STRING" id="301967.A6E15_03900"/>
<evidence type="ECO:0000313" key="2">
    <source>
        <dbReference type="EMBL" id="OLZ40175.1"/>
    </source>
</evidence>